<evidence type="ECO:0000313" key="3">
    <source>
        <dbReference type="Proteomes" id="UP000285860"/>
    </source>
</evidence>
<gene>
    <name evidence="2" type="ORF">BFJ68_g15622</name>
</gene>
<dbReference type="VEuPathDB" id="FungiDB:FOZG_10562"/>
<dbReference type="VEuPathDB" id="FungiDB:HZS61_010425"/>
<dbReference type="VEuPathDB" id="FungiDB:FOIG_09473"/>
<name>A0A420PL77_FUSOX</name>
<protein>
    <submittedName>
        <fullName evidence="2">Uncharacterized protein</fullName>
    </submittedName>
</protein>
<dbReference type="VEuPathDB" id="FungiDB:FOC1_g10004506"/>
<dbReference type="VEuPathDB" id="FungiDB:FOXG_20841"/>
<feature type="region of interest" description="Disordered" evidence="1">
    <location>
        <begin position="1367"/>
        <end position="1393"/>
    </location>
</feature>
<dbReference type="VEuPathDB" id="FungiDB:HZS61_010424"/>
<evidence type="ECO:0000313" key="2">
    <source>
        <dbReference type="EMBL" id="RKK93254.1"/>
    </source>
</evidence>
<feature type="compositionally biased region" description="Polar residues" evidence="1">
    <location>
        <begin position="1384"/>
        <end position="1393"/>
    </location>
</feature>
<dbReference type="VEuPathDB" id="FungiDB:FOMG_16118"/>
<reference evidence="2 3" key="1">
    <citation type="journal article" date="2018" name="Sci. Rep.">
        <title>Characterisation of pathogen-specific regions and novel effector candidates in Fusarium oxysporum f. sp. cepae.</title>
        <authorList>
            <person name="Armitage A.D."/>
            <person name="Taylor A."/>
            <person name="Sobczyk M.K."/>
            <person name="Baxter L."/>
            <person name="Greenfield B.P."/>
            <person name="Bates H.J."/>
            <person name="Wilson F."/>
            <person name="Jackson A.C."/>
            <person name="Ott S."/>
            <person name="Harrison R.J."/>
            <person name="Clarkson J.P."/>
        </authorList>
    </citation>
    <scope>NUCLEOTIDE SEQUENCE [LARGE SCALE GENOMIC DNA]</scope>
    <source>
        <strain evidence="2 3">Fo_A28</strain>
    </source>
</reference>
<feature type="compositionally biased region" description="Low complexity" evidence="1">
    <location>
        <begin position="1367"/>
        <end position="1376"/>
    </location>
</feature>
<dbReference type="VEuPathDB" id="FungiDB:FOIG_12680"/>
<accession>A0A420PL77</accession>
<dbReference type="EMBL" id="MRCY01000170">
    <property type="protein sequence ID" value="RKK93254.1"/>
    <property type="molecule type" value="Genomic_DNA"/>
</dbReference>
<dbReference type="Proteomes" id="UP000285860">
    <property type="component" value="Unassembled WGS sequence"/>
</dbReference>
<dbReference type="VEuPathDB" id="FungiDB:FOXG_02547"/>
<comment type="caution">
    <text evidence="2">The sequence shown here is derived from an EMBL/GenBank/DDBJ whole genome shotgun (WGS) entry which is preliminary data.</text>
</comment>
<organism evidence="2 3">
    <name type="scientific">Fusarium oxysporum</name>
    <name type="common">Fusarium vascular wilt</name>
    <dbReference type="NCBI Taxonomy" id="5507"/>
    <lineage>
        <taxon>Eukaryota</taxon>
        <taxon>Fungi</taxon>
        <taxon>Dikarya</taxon>
        <taxon>Ascomycota</taxon>
        <taxon>Pezizomycotina</taxon>
        <taxon>Sordariomycetes</taxon>
        <taxon>Hypocreomycetidae</taxon>
        <taxon>Hypocreales</taxon>
        <taxon>Nectriaceae</taxon>
        <taxon>Fusarium</taxon>
        <taxon>Fusarium oxysporum species complex</taxon>
    </lineage>
</organism>
<sequence>MSSKASYLSDPRCQCDFVVATTQASINSGLLEYLDEETQPIQYLCFLVDGSGYPTKQISLDDLKVKSKGIDPFYIPKGTPPGDSKVQALSDADFGVGVMMQMGMPAGYTPQSLPPIVTLNTASNVTFNLFCKQVKVVSIKWGRKGPIWNVFEQPEGPSGKPWSMKMSVDLTIAGLDEKLNTNYFNNHPKVRDQLRKALDNLSGTAFSLRQLLFDLDNAVLETVPDFSSVDDDDARGILEHFFRDMYVKTAKEHGLPLVAVTAVGQPKDESTLSMTGFERIVNPLKDGSGNPISNPNESQQAVATLDYLCAVNNNPVPRISSLDWNWVQPQEVNDSSGAISINRNVLAKYIASKLEKLASSACYVATIYPNNLVFSSNGTPVVTFPSDGSNVVHMDYQQSVQGFLTLQIEGATFGVNSHVDITYTLDLAFQGPTIQVVQHSQIIFNTNKLVDKTLTDTYGISVDQTGGLQLIKTDEQLIDQPDPISKLEDGDRGDMIPDEFQEVIEARIHQYVKDDFNQSSGDKLHELQISQLQNFVFPGCRVFTYKDPFFSDHQDLVCKVTYLDPSEVNPDQILQGQEPGEASDKSNVDQDPTDSESCCASVSDNPAFPARTDTCTGGRLTASTELMQNYVQGEIISPANKFEALQTGDGHTLLFSCDTSGVFHVIEEHSGTSHTGWQVHDLSTTAIQTRFQSQASSAKVRTFDVGQSGVDGTIGMMMAISIDGNDHLFTSLGNSSDDTSWIAAPTWTMVPFDPVNEQRQNITITGALFAETEDGTQYLVIDIDRPDRNMADPHIARYHIDPAPSDGHHWIKHDITVDISAGLYQSVVGRVSGKHVDGIYTAGHTGGEAQLVYEPIINWYGQGPPTPITLQLPGGTIPSAIATARNDDGSSDLYFIDGSSLYRFASDEQEDDDINPALLITSDLLVGTDTLRAMTHDGIITLWGRSRGDEVYYLSCETSQLYDSDAWKPPFPILPGVERMSTYLNRVDGGNTIFTAGNGRFQKITQGPAATGGIWRSQDITVAAPSEQKCTSFKSYTTTMHVTQKDQDLPAPSTMVKLSSHSRAPVYINGLYYVLSSTPIQVATDTTGSLTIIDTTDSLHAAILTASLDSTTTITINPMDKAIFKLTALDSSSKLRGAQFPSKTVAGGVVGSPELTPLVDPSVNDNDVAAGAQLMGILKDSYATSQKPANKASTASASVHSTMLRTRIPHTTRLFSWGGFFGGIVHGIEHVIDDIGDTIKSLAGDVLQWAKKAAEAVGQIFKDAITGALHFFAKIGDKIYHAVLDTIHAVVGAVEWVYSKIKVGIKELIAFMEMLFEWDDIRRTKDVMHNAIKLWAQHQVDYIPKAKGDLDDNIDEFKERMKEWTGSSDLSSLSGLCQNPAGHDTSNPNKGQTSASKFLATHYQNHAHQVQILGDSPTMSSAEQLVNDLLAAISQEGTVLEASFNQLTKLANDFASLSVEEVLKRVADILTGAALSSVQVVADTLLTVLHDLAQSAITILDTKIHIPIISDILKDIVPELSFLDLICWIAAMGFTVVYKLIEQTPPFPKDNEYVQAIISAGTWEDLEKAFGQTGLSLTPELPLSVRKPFFKACHGIAAFLGMIGNPLSSAEAASEASIGMLSKGATVITFVMTGAQVIGDELVPRYPVKNSAVKIVSDVASVLGIMSSIAFSSVGQSGFKAVGFSSLSVANPRGVGAVADAILVLPRLVVTGWHFYELTKDDAGGILTAAILGEVSNLSSYASKVSYAVAVNDEEPDTRLIAVTVKAACDDIFSGLQAAESITGYS</sequence>
<feature type="compositionally biased region" description="Polar residues" evidence="1">
    <location>
        <begin position="595"/>
        <end position="604"/>
    </location>
</feature>
<feature type="region of interest" description="Disordered" evidence="1">
    <location>
        <begin position="569"/>
        <end position="604"/>
    </location>
</feature>
<evidence type="ECO:0000256" key="1">
    <source>
        <dbReference type="SAM" id="MobiDB-lite"/>
    </source>
</evidence>
<proteinExistence type="predicted"/>